<keyword evidence="6" id="KW-1185">Reference proteome</keyword>
<feature type="domain" description="Transglycosylase SLT" evidence="4">
    <location>
        <begin position="141"/>
        <end position="214"/>
    </location>
</feature>
<evidence type="ECO:0000256" key="1">
    <source>
        <dbReference type="ARBA" id="ARBA00009387"/>
    </source>
</evidence>
<evidence type="ECO:0000259" key="4">
    <source>
        <dbReference type="Pfam" id="PF01464"/>
    </source>
</evidence>
<gene>
    <name evidence="5" type="ORF">F3S47_10290</name>
</gene>
<dbReference type="AlphaFoldDB" id="A0A5J5GIC4"/>
<evidence type="ECO:0000313" key="5">
    <source>
        <dbReference type="EMBL" id="KAA9007905.1"/>
    </source>
</evidence>
<dbReference type="Proteomes" id="UP000326554">
    <property type="component" value="Unassembled WGS sequence"/>
</dbReference>
<feature type="chain" id="PRO_5023822651" evidence="3">
    <location>
        <begin position="25"/>
        <end position="276"/>
    </location>
</feature>
<dbReference type="InterPro" id="IPR023346">
    <property type="entry name" value="Lysozyme-like_dom_sf"/>
</dbReference>
<comment type="similarity">
    <text evidence="1">Belongs to the virb1 family.</text>
</comment>
<comment type="caution">
    <text evidence="5">The sequence shown here is derived from an EMBL/GenBank/DDBJ whole genome shotgun (WGS) entry which is preliminary data.</text>
</comment>
<sequence length="276" mass="30744">MSALRSLCLGIALLLSLGPAAATAQGSEPPVRPLLRSDAARLAEEAMRAELRDVSPMTRPVWMVRYPPRVIEGAPPVRPPKRDYYFPETRWDHRSGGAEWTHATLAAIRAHGRGLEDRIPADIDSWCPAYRDNPPSMRRAFWVGMMSALAYHESRWRPTAVGGGGQWYGLLQVYPPTARHYGCAARTGDALKDPAANLSCSIRIMARQVPRYGTVSRGMRDWGPFHSASKRAQMAAWTREQEYCRPQLAVMASLRPQARPADPRPELSETLSTMGR</sequence>
<proteinExistence type="inferred from homology"/>
<organism evidence="5 6">
    <name type="scientific">Histidinibacterium aquaticum</name>
    <dbReference type="NCBI Taxonomy" id="2613962"/>
    <lineage>
        <taxon>Bacteria</taxon>
        <taxon>Pseudomonadati</taxon>
        <taxon>Pseudomonadota</taxon>
        <taxon>Alphaproteobacteria</taxon>
        <taxon>Rhodobacterales</taxon>
        <taxon>Paracoccaceae</taxon>
        <taxon>Histidinibacterium</taxon>
    </lineage>
</organism>
<evidence type="ECO:0000256" key="3">
    <source>
        <dbReference type="SAM" id="SignalP"/>
    </source>
</evidence>
<dbReference type="InterPro" id="IPR008258">
    <property type="entry name" value="Transglycosylase_SLT_dom_1"/>
</dbReference>
<feature type="signal peptide" evidence="3">
    <location>
        <begin position="1"/>
        <end position="24"/>
    </location>
</feature>
<dbReference type="SUPFAM" id="SSF53955">
    <property type="entry name" value="Lysozyme-like"/>
    <property type="match status" value="1"/>
</dbReference>
<reference evidence="5 6" key="1">
    <citation type="submission" date="2019-09" db="EMBL/GenBank/DDBJ databases">
        <authorList>
            <person name="Park J.-S."/>
            <person name="Choi H.-J."/>
        </authorList>
    </citation>
    <scope>NUCLEOTIDE SEQUENCE [LARGE SCALE GENOMIC DNA]</scope>
    <source>
        <strain evidence="5 6">176SS1-4</strain>
    </source>
</reference>
<protein>
    <submittedName>
        <fullName evidence="5">Transglycosylase SLT domain-containing protein</fullName>
    </submittedName>
</protein>
<evidence type="ECO:0000256" key="2">
    <source>
        <dbReference type="SAM" id="MobiDB-lite"/>
    </source>
</evidence>
<dbReference type="Gene3D" id="1.10.530.10">
    <property type="match status" value="1"/>
</dbReference>
<name>A0A5J5GIC4_9RHOB</name>
<dbReference type="EMBL" id="VYQE01000003">
    <property type="protein sequence ID" value="KAA9007905.1"/>
    <property type="molecule type" value="Genomic_DNA"/>
</dbReference>
<keyword evidence="3" id="KW-0732">Signal</keyword>
<dbReference type="Pfam" id="PF01464">
    <property type="entry name" value="SLT"/>
    <property type="match status" value="1"/>
</dbReference>
<feature type="region of interest" description="Disordered" evidence="2">
    <location>
        <begin position="254"/>
        <end position="276"/>
    </location>
</feature>
<evidence type="ECO:0000313" key="6">
    <source>
        <dbReference type="Proteomes" id="UP000326554"/>
    </source>
</evidence>
<accession>A0A5J5GIC4</accession>